<keyword evidence="3" id="KW-1185">Reference proteome</keyword>
<dbReference type="PROSITE" id="PS51352">
    <property type="entry name" value="THIOREDOXIN_2"/>
    <property type="match status" value="1"/>
</dbReference>
<organism evidence="2 3">
    <name type="scientific">Kandleria vitulina DSM 20405</name>
    <dbReference type="NCBI Taxonomy" id="1410657"/>
    <lineage>
        <taxon>Bacteria</taxon>
        <taxon>Bacillati</taxon>
        <taxon>Bacillota</taxon>
        <taxon>Erysipelotrichia</taxon>
        <taxon>Erysipelotrichales</taxon>
        <taxon>Coprobacillaceae</taxon>
        <taxon>Kandleria</taxon>
    </lineage>
</organism>
<name>A0A0R2HMJ3_9FIRM</name>
<evidence type="ECO:0000313" key="3">
    <source>
        <dbReference type="Proteomes" id="UP000051841"/>
    </source>
</evidence>
<dbReference type="InterPro" id="IPR036249">
    <property type="entry name" value="Thioredoxin-like_sf"/>
</dbReference>
<reference evidence="2 3" key="1">
    <citation type="journal article" date="2015" name="Genome Announc.">
        <title>Expanding the biotechnology potential of lactobacilli through comparative genomics of 213 strains and associated genera.</title>
        <authorList>
            <person name="Sun Z."/>
            <person name="Harris H.M."/>
            <person name="McCann A."/>
            <person name="Guo C."/>
            <person name="Argimon S."/>
            <person name="Zhang W."/>
            <person name="Yang X."/>
            <person name="Jeffery I.B."/>
            <person name="Cooney J.C."/>
            <person name="Kagawa T.F."/>
            <person name="Liu W."/>
            <person name="Song Y."/>
            <person name="Salvetti E."/>
            <person name="Wrobel A."/>
            <person name="Rasinkangas P."/>
            <person name="Parkhill J."/>
            <person name="Rea M.C."/>
            <person name="O'Sullivan O."/>
            <person name="Ritari J."/>
            <person name="Douillard F.P."/>
            <person name="Paul Ross R."/>
            <person name="Yang R."/>
            <person name="Briner A.E."/>
            <person name="Felis G.E."/>
            <person name="de Vos W.M."/>
            <person name="Barrangou R."/>
            <person name="Klaenhammer T.R."/>
            <person name="Caufield P.W."/>
            <person name="Cui Y."/>
            <person name="Zhang H."/>
            <person name="O'Toole P.W."/>
        </authorList>
    </citation>
    <scope>NUCLEOTIDE SEQUENCE [LARGE SCALE GENOMIC DNA]</scope>
    <source>
        <strain evidence="2 3">DSM 20405</strain>
    </source>
</reference>
<proteinExistence type="predicted"/>
<dbReference type="RefSeq" id="WP_029073119.1">
    <property type="nucleotide sequence ID" value="NZ_JNKN01000004.1"/>
</dbReference>
<dbReference type="Proteomes" id="UP000051841">
    <property type="component" value="Unassembled WGS sequence"/>
</dbReference>
<dbReference type="CDD" id="cd02947">
    <property type="entry name" value="TRX_family"/>
    <property type="match status" value="1"/>
</dbReference>
<dbReference type="PANTHER" id="PTHR10438:SF468">
    <property type="entry name" value="THIOREDOXIN-1-RELATED"/>
    <property type="match status" value="1"/>
</dbReference>
<evidence type="ECO:0000259" key="1">
    <source>
        <dbReference type="PROSITE" id="PS51352"/>
    </source>
</evidence>
<dbReference type="Gene3D" id="3.40.30.10">
    <property type="entry name" value="Glutaredoxin"/>
    <property type="match status" value="1"/>
</dbReference>
<dbReference type="InterPro" id="IPR050620">
    <property type="entry name" value="Thioredoxin_H-type-like"/>
</dbReference>
<comment type="caution">
    <text evidence="2">The sequence shown here is derived from an EMBL/GenBank/DDBJ whole genome shotgun (WGS) entry which is preliminary data.</text>
</comment>
<accession>A0A0R2HMJ3</accession>
<dbReference type="PATRIC" id="fig|1410657.5.peg.1194"/>
<sequence length="108" mass="12686">MDKLIAITSLEAFEEAIKNQSIIMFSADWCPDCIFAKTFMNDIVDENKDFTWYYVDRDQMIDLCIDLNILGIPSFIAYKDGKEVARYVDKLRKTREQVQKFVNEVRGE</sequence>
<dbReference type="Pfam" id="PF00085">
    <property type="entry name" value="Thioredoxin"/>
    <property type="match status" value="1"/>
</dbReference>
<evidence type="ECO:0000313" key="2">
    <source>
        <dbReference type="EMBL" id="KRN51079.1"/>
    </source>
</evidence>
<dbReference type="AlphaFoldDB" id="A0A0R2HMJ3"/>
<protein>
    <recommendedName>
        <fullName evidence="1">Thioredoxin domain-containing protein</fullName>
    </recommendedName>
</protein>
<dbReference type="PANTHER" id="PTHR10438">
    <property type="entry name" value="THIOREDOXIN"/>
    <property type="match status" value="1"/>
</dbReference>
<dbReference type="InterPro" id="IPR013766">
    <property type="entry name" value="Thioredoxin_domain"/>
</dbReference>
<gene>
    <name evidence="2" type="ORF">IV49_GL001153</name>
</gene>
<dbReference type="SUPFAM" id="SSF52833">
    <property type="entry name" value="Thioredoxin-like"/>
    <property type="match status" value="1"/>
</dbReference>
<dbReference type="EMBL" id="JQBL01000003">
    <property type="protein sequence ID" value="KRN51079.1"/>
    <property type="molecule type" value="Genomic_DNA"/>
</dbReference>
<feature type="domain" description="Thioredoxin" evidence="1">
    <location>
        <begin position="1"/>
        <end position="107"/>
    </location>
</feature>